<evidence type="ECO:0000313" key="6">
    <source>
        <dbReference type="Proteomes" id="UP000053676"/>
    </source>
</evidence>
<dbReference type="InterPro" id="IPR010982">
    <property type="entry name" value="Lambda_DNA-bd_dom_sf"/>
</dbReference>
<reference evidence="6" key="1">
    <citation type="journal article" date="2014" name="Nat. Genet.">
        <title>Genome of the human hookworm Necator americanus.</title>
        <authorList>
            <person name="Tang Y.T."/>
            <person name="Gao X."/>
            <person name="Rosa B.A."/>
            <person name="Abubucker S."/>
            <person name="Hallsworth-Pepin K."/>
            <person name="Martin J."/>
            <person name="Tyagi R."/>
            <person name="Heizer E."/>
            <person name="Zhang X."/>
            <person name="Bhonagiri-Palsikar V."/>
            <person name="Minx P."/>
            <person name="Warren W.C."/>
            <person name="Wang Q."/>
            <person name="Zhan B."/>
            <person name="Hotez P.J."/>
            <person name="Sternberg P.W."/>
            <person name="Dougall A."/>
            <person name="Gaze S.T."/>
            <person name="Mulvenna J."/>
            <person name="Sotillo J."/>
            <person name="Ranganathan S."/>
            <person name="Rabelo E.M."/>
            <person name="Wilson R.K."/>
            <person name="Felgner P.L."/>
            <person name="Bethony J."/>
            <person name="Hawdon J.M."/>
            <person name="Gasser R.B."/>
            <person name="Loukas A."/>
            <person name="Mitreva M."/>
        </authorList>
    </citation>
    <scope>NUCLEOTIDE SEQUENCE [LARGE SCALE GENOMIC DNA]</scope>
</reference>
<dbReference type="SUPFAM" id="SSF47413">
    <property type="entry name" value="lambda repressor-like DNA-binding domains"/>
    <property type="match status" value="1"/>
</dbReference>
<organism evidence="5 6">
    <name type="scientific">Necator americanus</name>
    <name type="common">Human hookworm</name>
    <dbReference type="NCBI Taxonomy" id="51031"/>
    <lineage>
        <taxon>Eukaryota</taxon>
        <taxon>Metazoa</taxon>
        <taxon>Ecdysozoa</taxon>
        <taxon>Nematoda</taxon>
        <taxon>Chromadorea</taxon>
        <taxon>Rhabditida</taxon>
        <taxon>Rhabditina</taxon>
        <taxon>Rhabditomorpha</taxon>
        <taxon>Strongyloidea</taxon>
        <taxon>Ancylostomatidae</taxon>
        <taxon>Bunostominae</taxon>
        <taxon>Necator</taxon>
    </lineage>
</organism>
<dbReference type="SMART" id="SM00530">
    <property type="entry name" value="HTH_XRE"/>
    <property type="match status" value="1"/>
</dbReference>
<dbReference type="Pfam" id="PF01381">
    <property type="entry name" value="HTH_3"/>
    <property type="match status" value="1"/>
</dbReference>
<dbReference type="PANTHER" id="PTHR36511">
    <property type="entry name" value="MERR FAMILY BACTERIAL REGULATORY PROTEIN"/>
    <property type="match status" value="1"/>
</dbReference>
<dbReference type="InterPro" id="IPR001387">
    <property type="entry name" value="Cro/C1-type_HTH"/>
</dbReference>
<evidence type="ECO:0000256" key="3">
    <source>
        <dbReference type="ARBA" id="ARBA00023163"/>
    </source>
</evidence>
<protein>
    <submittedName>
        <fullName evidence="5">DNA-binding helix-turn-helix protein</fullName>
    </submittedName>
</protein>
<gene>
    <name evidence="5" type="ORF">NECAME_17790</name>
</gene>
<evidence type="ECO:0000256" key="1">
    <source>
        <dbReference type="ARBA" id="ARBA00023015"/>
    </source>
</evidence>
<name>W2TKG5_NECAM</name>
<dbReference type="EMBL" id="KI658565">
    <property type="protein sequence ID" value="ETN82119.1"/>
    <property type="molecule type" value="Genomic_DNA"/>
</dbReference>
<evidence type="ECO:0000313" key="5">
    <source>
        <dbReference type="EMBL" id="ETN82119.1"/>
    </source>
</evidence>
<sequence>MSITIFRTSVYLRFVSKLPPGVDIDKAEEEITKDPNGWPVIQGTDGIRKARFAIGNKGKRGAMREVLNHVQGKIILESREIEVSPPEVRTIRQKYALSQQDFARLFGISVRTLQKWEQGSRSPQGAAKVLLNVIAKNPQAVWDVLH</sequence>
<keyword evidence="2 5" id="KW-0238">DNA-binding</keyword>
<dbReference type="Gene3D" id="1.10.260.40">
    <property type="entry name" value="lambda repressor-like DNA-binding domains"/>
    <property type="match status" value="1"/>
</dbReference>
<evidence type="ECO:0000256" key="2">
    <source>
        <dbReference type="ARBA" id="ARBA00023125"/>
    </source>
</evidence>
<dbReference type="AlphaFoldDB" id="W2TKG5"/>
<dbReference type="CDD" id="cd00093">
    <property type="entry name" value="HTH_XRE"/>
    <property type="match status" value="1"/>
</dbReference>
<dbReference type="PANTHER" id="PTHR36511:SF4">
    <property type="entry name" value="ANTITOXIN MQSA"/>
    <property type="match status" value="1"/>
</dbReference>
<keyword evidence="6" id="KW-1185">Reference proteome</keyword>
<keyword evidence="1" id="KW-0805">Transcription regulation</keyword>
<dbReference type="PROSITE" id="PS50943">
    <property type="entry name" value="HTH_CROC1"/>
    <property type="match status" value="1"/>
</dbReference>
<evidence type="ECO:0000259" key="4">
    <source>
        <dbReference type="PROSITE" id="PS50943"/>
    </source>
</evidence>
<dbReference type="InterPro" id="IPR052359">
    <property type="entry name" value="HTH-type_reg/antitoxin"/>
</dbReference>
<dbReference type="Proteomes" id="UP000053676">
    <property type="component" value="Unassembled WGS sequence"/>
</dbReference>
<dbReference type="KEGG" id="nai:NECAME_17790"/>
<proteinExistence type="predicted"/>
<feature type="domain" description="HTH cro/C1-type" evidence="4">
    <location>
        <begin position="88"/>
        <end position="123"/>
    </location>
</feature>
<accession>W2TKG5</accession>
<keyword evidence="3" id="KW-0804">Transcription</keyword>
<dbReference type="GO" id="GO:0005634">
    <property type="term" value="C:nucleus"/>
    <property type="evidence" value="ECO:0007669"/>
    <property type="project" value="UniProtKB-ARBA"/>
</dbReference>
<dbReference type="GO" id="GO:0003677">
    <property type="term" value="F:DNA binding"/>
    <property type="evidence" value="ECO:0007669"/>
    <property type="project" value="UniProtKB-KW"/>
</dbReference>